<name>A0A428RL34_9HYPO</name>
<reference evidence="1 2" key="1">
    <citation type="submission" date="2017-06" db="EMBL/GenBank/DDBJ databases">
        <title>Comparative genomic analysis of Ambrosia Fusariam Clade fungi.</title>
        <authorList>
            <person name="Stajich J.E."/>
            <person name="Carrillo J."/>
            <person name="Kijimoto T."/>
            <person name="Eskalen A."/>
            <person name="O'Donnell K."/>
            <person name="Kasson M."/>
        </authorList>
    </citation>
    <scope>NUCLEOTIDE SEQUENCE [LARGE SCALE GENOMIC DNA]</scope>
    <source>
        <strain evidence="1 2">NRRL62606</strain>
    </source>
</reference>
<dbReference type="EMBL" id="NKCL01000216">
    <property type="protein sequence ID" value="RSL78239.1"/>
    <property type="molecule type" value="Genomic_DNA"/>
</dbReference>
<dbReference type="Proteomes" id="UP000287972">
    <property type="component" value="Unassembled WGS sequence"/>
</dbReference>
<sequence>MFCDHFLLHTHASSHAHFRSHDSILASKTLSFSFPLNYLFCFAGGCGTSETAPVSPLDPVFAPHLQHWDPTMP</sequence>
<evidence type="ECO:0000313" key="1">
    <source>
        <dbReference type="EMBL" id="RSL78239.1"/>
    </source>
</evidence>
<organism evidence="1 2">
    <name type="scientific">Fusarium floridanum</name>
    <dbReference type="NCBI Taxonomy" id="1325733"/>
    <lineage>
        <taxon>Eukaryota</taxon>
        <taxon>Fungi</taxon>
        <taxon>Dikarya</taxon>
        <taxon>Ascomycota</taxon>
        <taxon>Pezizomycotina</taxon>
        <taxon>Sordariomycetes</taxon>
        <taxon>Hypocreomycetidae</taxon>
        <taxon>Hypocreales</taxon>
        <taxon>Nectriaceae</taxon>
        <taxon>Fusarium</taxon>
        <taxon>Fusarium solani species complex</taxon>
    </lineage>
</organism>
<proteinExistence type="predicted"/>
<dbReference type="AlphaFoldDB" id="A0A428RL34"/>
<accession>A0A428RL34</accession>
<keyword evidence="2" id="KW-1185">Reference proteome</keyword>
<comment type="caution">
    <text evidence="1">The sequence shown here is derived from an EMBL/GenBank/DDBJ whole genome shotgun (WGS) entry which is preliminary data.</text>
</comment>
<evidence type="ECO:0000313" key="2">
    <source>
        <dbReference type="Proteomes" id="UP000287972"/>
    </source>
</evidence>
<gene>
    <name evidence="1" type="ORF">CEP51_008375</name>
</gene>
<protein>
    <submittedName>
        <fullName evidence="1">Uncharacterized protein</fullName>
    </submittedName>
</protein>